<protein>
    <submittedName>
        <fullName evidence="1">Uncharacterized protein</fullName>
    </submittedName>
</protein>
<evidence type="ECO:0000313" key="2">
    <source>
        <dbReference type="Proteomes" id="UP000830768"/>
    </source>
</evidence>
<name>A0ACD3Z8F2_FUSSC</name>
<dbReference type="Proteomes" id="UP000830768">
    <property type="component" value="Chromosome 6"/>
</dbReference>
<proteinExistence type="predicted"/>
<dbReference type="EMBL" id="CP090035">
    <property type="protein sequence ID" value="UPK97487.1"/>
    <property type="molecule type" value="Genomic_DNA"/>
</dbReference>
<evidence type="ECO:0000313" key="1">
    <source>
        <dbReference type="EMBL" id="UPK97487.1"/>
    </source>
</evidence>
<organism evidence="1 2">
    <name type="scientific">Fusarium solani subsp. cucurbitae</name>
    <name type="common">Neocosmosporum cucurbitae</name>
    <dbReference type="NCBI Taxonomy" id="2747967"/>
    <lineage>
        <taxon>Eukaryota</taxon>
        <taxon>Fungi</taxon>
        <taxon>Dikarya</taxon>
        <taxon>Ascomycota</taxon>
        <taxon>Pezizomycotina</taxon>
        <taxon>Sordariomycetes</taxon>
        <taxon>Hypocreomycetidae</taxon>
        <taxon>Hypocreales</taxon>
        <taxon>Nectriaceae</taxon>
        <taxon>Fusarium</taxon>
        <taxon>Fusarium solani species complex</taxon>
    </lineage>
</organism>
<sequence length="216" mass="25863">MCYFEQTRWACGYWRWGHFRQQCNKEYRMGETCGLKLVYETKTEPDVCKLCHDTEKKQRRYDKMYRDVQRWQREGNRSATIERTCGEMHDVMGQIYRMREEHDHRLQSLGQVRMKHVHFLTFLSCLSKEEVPQEGKTSERRTGKTAKKRKRQRGKRDENKRRKKKRDGKAKKGCEGRVRAVVMDVLHAYCRLGVGVDIERGRGLGQDRIEKRNQTG</sequence>
<reference evidence="1" key="1">
    <citation type="submission" date="2021-11" db="EMBL/GenBank/DDBJ databases">
        <title>Fusarium solani-melongenae Genome sequencing and assembly.</title>
        <authorList>
            <person name="Xie S."/>
            <person name="Huang L."/>
            <person name="Zhang X."/>
        </authorList>
    </citation>
    <scope>NUCLEOTIDE SEQUENCE</scope>
    <source>
        <strain evidence="1">CRI 24-3</strain>
    </source>
</reference>
<gene>
    <name evidence="1" type="ORF">LCI18_008422</name>
</gene>
<keyword evidence="2" id="KW-1185">Reference proteome</keyword>
<accession>A0ACD3Z8F2</accession>